<evidence type="ECO:0000313" key="3">
    <source>
        <dbReference type="Proteomes" id="UP000254848"/>
    </source>
</evidence>
<comment type="similarity">
    <text evidence="1">Belongs to the transposase 8 family.</text>
</comment>
<evidence type="ECO:0000313" key="2">
    <source>
        <dbReference type="EMBL" id="RDK86727.1"/>
    </source>
</evidence>
<dbReference type="PANTHER" id="PTHR33609:SF5">
    <property type="entry name" value="LOW CALCIUM RESPONSE LOCUS PROTEIN S"/>
    <property type="match status" value="1"/>
</dbReference>
<protein>
    <submittedName>
        <fullName evidence="2">Putative transposase</fullName>
    </submittedName>
</protein>
<dbReference type="InterPro" id="IPR002514">
    <property type="entry name" value="Transposase_8"/>
</dbReference>
<dbReference type="Pfam" id="PF01527">
    <property type="entry name" value="HTH_Tnp_1"/>
    <property type="match status" value="1"/>
</dbReference>
<dbReference type="GO" id="GO:0003677">
    <property type="term" value="F:DNA binding"/>
    <property type="evidence" value="ECO:0007669"/>
    <property type="project" value="InterPro"/>
</dbReference>
<dbReference type="GO" id="GO:0006313">
    <property type="term" value="P:DNA transposition"/>
    <property type="evidence" value="ECO:0007669"/>
    <property type="project" value="InterPro"/>
</dbReference>
<dbReference type="GO" id="GO:0004803">
    <property type="term" value="F:transposase activity"/>
    <property type="evidence" value="ECO:0007669"/>
    <property type="project" value="InterPro"/>
</dbReference>
<dbReference type="PANTHER" id="PTHR33609">
    <property type="entry name" value="LOW CALCIUM RESPONSE LOCUS PROTEIN S"/>
    <property type="match status" value="1"/>
</dbReference>
<comment type="caution">
    <text evidence="2">The sequence shown here is derived from an EMBL/GenBank/DDBJ whole genome shotgun (WGS) entry which is preliminary data.</text>
</comment>
<reference evidence="2 3" key="1">
    <citation type="submission" date="2018-07" db="EMBL/GenBank/DDBJ databases">
        <title>Genomic Encyclopedia of Type Strains, Phase IV (KMG-IV): sequencing the most valuable type-strain genomes for metagenomic binning, comparative biology and taxonomic classification.</title>
        <authorList>
            <person name="Goeker M."/>
        </authorList>
    </citation>
    <scope>NUCLEOTIDE SEQUENCE [LARGE SCALE GENOMIC DNA]</scope>
    <source>
        <strain evidence="2 3">DSM 103736</strain>
    </source>
</reference>
<dbReference type="EMBL" id="QRAP01000010">
    <property type="protein sequence ID" value="RDK86727.1"/>
    <property type="molecule type" value="Genomic_DNA"/>
</dbReference>
<sequence>MFPEEITMRKARFTEHQIIAVLKSVEAGRTVKDVCREAGISEASYYIYGLPPFCKH</sequence>
<proteinExistence type="inferred from homology"/>
<dbReference type="InterPro" id="IPR009057">
    <property type="entry name" value="Homeodomain-like_sf"/>
</dbReference>
<gene>
    <name evidence="2" type="ORF">C8D90_1101</name>
</gene>
<keyword evidence="3" id="KW-1185">Reference proteome</keyword>
<organism evidence="2 3">
    <name type="scientific">Enterobacillus tribolii</name>
    <dbReference type="NCBI Taxonomy" id="1487935"/>
    <lineage>
        <taxon>Bacteria</taxon>
        <taxon>Pseudomonadati</taxon>
        <taxon>Pseudomonadota</taxon>
        <taxon>Gammaproteobacteria</taxon>
        <taxon>Enterobacterales</taxon>
        <taxon>Hafniaceae</taxon>
        <taxon>Enterobacillus</taxon>
    </lineage>
</organism>
<dbReference type="Proteomes" id="UP000254848">
    <property type="component" value="Unassembled WGS sequence"/>
</dbReference>
<evidence type="ECO:0000256" key="1">
    <source>
        <dbReference type="ARBA" id="ARBA00009964"/>
    </source>
</evidence>
<name>A0A370QED4_9GAMM</name>
<dbReference type="InterPro" id="IPR052546">
    <property type="entry name" value="Transposase_8_domain"/>
</dbReference>
<accession>A0A370QED4</accession>
<dbReference type="AlphaFoldDB" id="A0A370QED4"/>
<dbReference type="SUPFAM" id="SSF46689">
    <property type="entry name" value="Homeodomain-like"/>
    <property type="match status" value="1"/>
</dbReference>